<dbReference type="SUPFAM" id="SSF141562">
    <property type="entry name" value="At5g01610-like"/>
    <property type="match status" value="1"/>
</dbReference>
<evidence type="ECO:0000313" key="1">
    <source>
        <dbReference type="EMBL" id="KAH9301102.1"/>
    </source>
</evidence>
<dbReference type="EMBL" id="JAHRHJ020000009">
    <property type="protein sequence ID" value="KAH9301102.1"/>
    <property type="molecule type" value="Genomic_DNA"/>
</dbReference>
<dbReference type="Proteomes" id="UP000824469">
    <property type="component" value="Unassembled WGS sequence"/>
</dbReference>
<dbReference type="InterPro" id="IPR007493">
    <property type="entry name" value="DUF538"/>
</dbReference>
<feature type="non-terminal residue" evidence="1">
    <location>
        <position position="1"/>
    </location>
</feature>
<organism evidence="1 2">
    <name type="scientific">Taxus chinensis</name>
    <name type="common">Chinese yew</name>
    <name type="synonym">Taxus wallichiana var. chinensis</name>
    <dbReference type="NCBI Taxonomy" id="29808"/>
    <lineage>
        <taxon>Eukaryota</taxon>
        <taxon>Viridiplantae</taxon>
        <taxon>Streptophyta</taxon>
        <taxon>Embryophyta</taxon>
        <taxon>Tracheophyta</taxon>
        <taxon>Spermatophyta</taxon>
        <taxon>Pinopsida</taxon>
        <taxon>Pinidae</taxon>
        <taxon>Conifers II</taxon>
        <taxon>Cupressales</taxon>
        <taxon>Taxaceae</taxon>
        <taxon>Taxus</taxon>
    </lineage>
</organism>
<accession>A0AA38CPG8</accession>
<evidence type="ECO:0000313" key="2">
    <source>
        <dbReference type="Proteomes" id="UP000824469"/>
    </source>
</evidence>
<proteinExistence type="predicted"/>
<dbReference type="AlphaFoldDB" id="A0AA38CPG8"/>
<dbReference type="OMA" id="HITEMSI"/>
<name>A0AA38CPG8_TAXCH</name>
<dbReference type="PANTHER" id="PTHR31676:SF20">
    <property type="entry name" value="T19F6.7 PROTEIN"/>
    <property type="match status" value="1"/>
</dbReference>
<dbReference type="Gene3D" id="2.30.240.10">
    <property type="entry name" value="At5g01610-like"/>
    <property type="match status" value="1"/>
</dbReference>
<dbReference type="Pfam" id="PF04398">
    <property type="entry name" value="DUF538"/>
    <property type="match status" value="1"/>
</dbReference>
<comment type="caution">
    <text evidence="1">The sequence shown here is derived from an EMBL/GenBank/DDBJ whole genome shotgun (WGS) entry which is preliminary data.</text>
</comment>
<gene>
    <name evidence="1" type="ORF">KI387_012685</name>
</gene>
<reference evidence="1 2" key="1">
    <citation type="journal article" date="2021" name="Nat. Plants">
        <title>The Taxus genome provides insights into paclitaxel biosynthesis.</title>
        <authorList>
            <person name="Xiong X."/>
            <person name="Gou J."/>
            <person name="Liao Q."/>
            <person name="Li Y."/>
            <person name="Zhou Q."/>
            <person name="Bi G."/>
            <person name="Li C."/>
            <person name="Du R."/>
            <person name="Wang X."/>
            <person name="Sun T."/>
            <person name="Guo L."/>
            <person name="Liang H."/>
            <person name="Lu P."/>
            <person name="Wu Y."/>
            <person name="Zhang Z."/>
            <person name="Ro D.K."/>
            <person name="Shang Y."/>
            <person name="Huang S."/>
            <person name="Yan J."/>
        </authorList>
    </citation>
    <scope>NUCLEOTIDE SEQUENCE [LARGE SCALE GENOMIC DNA]</scope>
    <source>
        <strain evidence="1">Ta-2019</strain>
    </source>
</reference>
<keyword evidence="2" id="KW-1185">Reference proteome</keyword>
<dbReference type="InterPro" id="IPR036758">
    <property type="entry name" value="At5g01610-like"/>
</dbReference>
<dbReference type="PANTHER" id="PTHR31676">
    <property type="entry name" value="T31J12.3 PROTEIN-RELATED"/>
    <property type="match status" value="1"/>
</dbReference>
<protein>
    <submittedName>
        <fullName evidence="1">Uncharacterized protein</fullName>
    </submittedName>
</protein>
<sequence>VKDERSGGEVYYDPEMCYQKSLELLEEMGLPNGLLPLKDLEESGYVKETGFVWLKQKQPFEYYNKKIGKTVVYGTELTAYIEKHKMKKMTGVKTKELLLWIHITEMSINDASSKKIYFKSSLGIGKSFPIEAFQLEDEK</sequence>